<evidence type="ECO:0000256" key="7">
    <source>
        <dbReference type="ARBA" id="ARBA00023002"/>
    </source>
</evidence>
<dbReference type="Pfam" id="PF22629">
    <property type="entry name" value="ACT_AHAS_ss"/>
    <property type="match status" value="1"/>
</dbReference>
<dbReference type="InterPro" id="IPR054480">
    <property type="entry name" value="AHAS_small-like_ACT"/>
</dbReference>
<dbReference type="SUPFAM" id="SSF51735">
    <property type="entry name" value="NAD(P)-binding Rossmann-fold domains"/>
    <property type="match status" value="1"/>
</dbReference>
<dbReference type="Proteomes" id="UP000235116">
    <property type="component" value="Chromosome"/>
</dbReference>
<dbReference type="CDD" id="cd04901">
    <property type="entry name" value="ACT_3PGDH"/>
    <property type="match status" value="1"/>
</dbReference>
<evidence type="ECO:0000256" key="11">
    <source>
        <dbReference type="ARBA" id="ARBA00048731"/>
    </source>
</evidence>
<evidence type="ECO:0000256" key="9">
    <source>
        <dbReference type="ARBA" id="ARBA00030455"/>
    </source>
</evidence>
<dbReference type="InterPro" id="IPR006139">
    <property type="entry name" value="D-isomer_2_OHA_DH_cat_dom"/>
</dbReference>
<dbReference type="KEGG" id="kak:Kalk_13365"/>
<dbReference type="Pfam" id="PF00389">
    <property type="entry name" value="2-Hacid_dh"/>
    <property type="match status" value="1"/>
</dbReference>
<sequence>MSTTSLDKSKIRILLLEGVHQSAVDNFERAGYSNIEYIKTALPDDQLKEKIADAHFVGIRSRTQLTEDVFAAANKLMAVGCFCIGTNQVDLTAALSRGIPVFNAPFSNTRSVAELVLAEAILLLRGIPEKNAVCHRGGWQKTAANSFEIRGKTLGIIGYGNIGSQLSVIAENLGMKVIFQDTVTKLPLGNASQVNSLDELLEQADIVSLHVPETPSTKYMFGKDQLAKMKPTSILINASRGTVVDIEALAQTLSEKKILGAAIDVFPVEPRGNDEEFVSPLREFDNVILTPHIGGSTLEAQVNIGGEVSEKFIKYSDNGSTISAVNFPEVALPVHDNVHRILHIHQNVPGVLSNINNLFSANNINICGQYLQTNNKIGYVVIDIDKAHSELALEKLREVEGTIRCRVLY</sequence>
<name>A0A2K9LM43_9GAMM</name>
<dbReference type="PANTHER" id="PTHR43761:SF1">
    <property type="entry name" value="D-ISOMER SPECIFIC 2-HYDROXYACID DEHYDROGENASE CATALYTIC DOMAIN-CONTAINING PROTEIN-RELATED"/>
    <property type="match status" value="1"/>
</dbReference>
<dbReference type="PROSITE" id="PS00670">
    <property type="entry name" value="D_2_HYDROXYACID_DH_2"/>
    <property type="match status" value="1"/>
</dbReference>
<dbReference type="Gene3D" id="3.40.50.720">
    <property type="entry name" value="NAD(P)-binding Rossmann-like Domain"/>
    <property type="match status" value="2"/>
</dbReference>
<dbReference type="EMBL" id="CP022684">
    <property type="protein sequence ID" value="AUM13352.1"/>
    <property type="molecule type" value="Genomic_DNA"/>
</dbReference>
<evidence type="ECO:0000256" key="1">
    <source>
        <dbReference type="ARBA" id="ARBA00003800"/>
    </source>
</evidence>
<evidence type="ECO:0000313" key="15">
    <source>
        <dbReference type="Proteomes" id="UP000235116"/>
    </source>
</evidence>
<dbReference type="CDD" id="cd12176">
    <property type="entry name" value="PGDH_3"/>
    <property type="match status" value="1"/>
</dbReference>
<proteinExistence type="inferred from homology"/>
<comment type="catalytic activity">
    <reaction evidence="11">
        <text>(2R)-3-phosphoglycerate + NAD(+) = 3-phosphooxypyruvate + NADH + H(+)</text>
        <dbReference type="Rhea" id="RHEA:12641"/>
        <dbReference type="ChEBI" id="CHEBI:15378"/>
        <dbReference type="ChEBI" id="CHEBI:18110"/>
        <dbReference type="ChEBI" id="CHEBI:57540"/>
        <dbReference type="ChEBI" id="CHEBI:57945"/>
        <dbReference type="ChEBI" id="CHEBI:58272"/>
        <dbReference type="EC" id="1.1.1.95"/>
    </reaction>
</comment>
<comment type="similarity">
    <text evidence="3 12">Belongs to the D-isomer specific 2-hydroxyacid dehydrogenase family.</text>
</comment>
<feature type="domain" description="ACT" evidence="13">
    <location>
        <begin position="340"/>
        <end position="409"/>
    </location>
</feature>
<evidence type="ECO:0000256" key="12">
    <source>
        <dbReference type="RuleBase" id="RU003719"/>
    </source>
</evidence>
<gene>
    <name evidence="14" type="ORF">Kalk_13365</name>
</gene>
<comment type="function">
    <text evidence="1">Catalyzes the reversible oxidation of 3-phospho-D-glycerate to 3-phosphonooxypyruvate, the first step of the phosphorylated L-serine biosynthesis pathway. Also catalyzes the reversible oxidation of 2-hydroxyglutarate to 2-oxoglutarate.</text>
</comment>
<accession>A0A2K9LM43</accession>
<protein>
    <recommendedName>
        <fullName evidence="6">D-3-phosphoglycerate dehydrogenase</fullName>
        <ecNumber evidence="4">1.1.1.399</ecNumber>
        <ecNumber evidence="5">1.1.1.95</ecNumber>
    </recommendedName>
    <alternativeName>
        <fullName evidence="9">2-oxoglutarate reductase</fullName>
    </alternativeName>
</protein>
<keyword evidence="8" id="KW-0520">NAD</keyword>
<evidence type="ECO:0000256" key="4">
    <source>
        <dbReference type="ARBA" id="ARBA00013001"/>
    </source>
</evidence>
<dbReference type="GO" id="GO:0047545">
    <property type="term" value="F:(S)-2-hydroxyglutarate dehydrogenase activity"/>
    <property type="evidence" value="ECO:0007669"/>
    <property type="project" value="UniProtKB-ARBA"/>
</dbReference>
<dbReference type="FunFam" id="3.40.50.720:FF:000041">
    <property type="entry name" value="D-3-phosphoglycerate dehydrogenase"/>
    <property type="match status" value="1"/>
</dbReference>
<dbReference type="Pfam" id="PF02826">
    <property type="entry name" value="2-Hacid_dh_C"/>
    <property type="match status" value="1"/>
</dbReference>
<evidence type="ECO:0000256" key="6">
    <source>
        <dbReference type="ARBA" id="ARBA00021582"/>
    </source>
</evidence>
<dbReference type="InterPro" id="IPR050418">
    <property type="entry name" value="D-iso_2-hydroxyacid_DH_PdxB"/>
</dbReference>
<comment type="pathway">
    <text evidence="2">Amino-acid biosynthesis; L-serine biosynthesis; L-serine from 3-phospho-D-glycerate: step 1/3.</text>
</comment>
<evidence type="ECO:0000256" key="10">
    <source>
        <dbReference type="ARBA" id="ARBA00048126"/>
    </source>
</evidence>
<dbReference type="InterPro" id="IPR036291">
    <property type="entry name" value="NAD(P)-bd_dom_sf"/>
</dbReference>
<evidence type="ECO:0000256" key="3">
    <source>
        <dbReference type="ARBA" id="ARBA00005854"/>
    </source>
</evidence>
<dbReference type="PROSITE" id="PS51671">
    <property type="entry name" value="ACT"/>
    <property type="match status" value="1"/>
</dbReference>
<dbReference type="GO" id="GO:0051287">
    <property type="term" value="F:NAD binding"/>
    <property type="evidence" value="ECO:0007669"/>
    <property type="project" value="InterPro"/>
</dbReference>
<dbReference type="EC" id="1.1.1.399" evidence="4"/>
<keyword evidence="7 12" id="KW-0560">Oxidoreductase</keyword>
<dbReference type="EC" id="1.1.1.95" evidence="5"/>
<dbReference type="NCBIfam" id="NF008759">
    <property type="entry name" value="PRK11790.1"/>
    <property type="match status" value="1"/>
</dbReference>
<comment type="catalytic activity">
    <reaction evidence="10">
        <text>(R)-2-hydroxyglutarate + NAD(+) = 2-oxoglutarate + NADH + H(+)</text>
        <dbReference type="Rhea" id="RHEA:49612"/>
        <dbReference type="ChEBI" id="CHEBI:15378"/>
        <dbReference type="ChEBI" id="CHEBI:15801"/>
        <dbReference type="ChEBI" id="CHEBI:16810"/>
        <dbReference type="ChEBI" id="CHEBI:57540"/>
        <dbReference type="ChEBI" id="CHEBI:57945"/>
        <dbReference type="EC" id="1.1.1.399"/>
    </reaction>
</comment>
<dbReference type="Gene3D" id="3.30.70.260">
    <property type="match status" value="1"/>
</dbReference>
<dbReference type="InterPro" id="IPR002912">
    <property type="entry name" value="ACT_dom"/>
</dbReference>
<dbReference type="PROSITE" id="PS00671">
    <property type="entry name" value="D_2_HYDROXYACID_DH_3"/>
    <property type="match status" value="1"/>
</dbReference>
<dbReference type="AlphaFoldDB" id="A0A2K9LM43"/>
<dbReference type="SUPFAM" id="SSF52283">
    <property type="entry name" value="Formate/glycerate dehydrogenase catalytic domain-like"/>
    <property type="match status" value="1"/>
</dbReference>
<dbReference type="SUPFAM" id="SSF55021">
    <property type="entry name" value="ACT-like"/>
    <property type="match status" value="1"/>
</dbReference>
<dbReference type="RefSeq" id="WP_101894730.1">
    <property type="nucleotide sequence ID" value="NZ_CP022684.1"/>
</dbReference>
<dbReference type="OrthoDB" id="9805416at2"/>
<reference evidence="15" key="1">
    <citation type="submission" date="2017-08" db="EMBL/GenBank/DDBJ databases">
        <title>Direct submision.</title>
        <authorList>
            <person name="Kim S.-J."/>
            <person name="Rhee S.-K."/>
        </authorList>
    </citation>
    <scope>NUCLEOTIDE SEQUENCE [LARGE SCALE GENOMIC DNA]</scope>
    <source>
        <strain evidence="15">GI5</strain>
    </source>
</reference>
<dbReference type="PANTHER" id="PTHR43761">
    <property type="entry name" value="D-ISOMER SPECIFIC 2-HYDROXYACID DEHYDROGENASE FAMILY PROTEIN (AFU_ORTHOLOGUE AFUA_1G13630)"/>
    <property type="match status" value="1"/>
</dbReference>
<evidence type="ECO:0000256" key="5">
    <source>
        <dbReference type="ARBA" id="ARBA00013143"/>
    </source>
</evidence>
<dbReference type="UniPathway" id="UPA00135">
    <property type="reaction ID" value="UER00196"/>
</dbReference>
<dbReference type="InterPro" id="IPR045865">
    <property type="entry name" value="ACT-like_dom_sf"/>
</dbReference>
<evidence type="ECO:0000259" key="13">
    <source>
        <dbReference type="PROSITE" id="PS51671"/>
    </source>
</evidence>
<organism evidence="14 15">
    <name type="scientific">Ketobacter alkanivorans</name>
    <dbReference type="NCBI Taxonomy" id="1917421"/>
    <lineage>
        <taxon>Bacteria</taxon>
        <taxon>Pseudomonadati</taxon>
        <taxon>Pseudomonadota</taxon>
        <taxon>Gammaproteobacteria</taxon>
        <taxon>Pseudomonadales</taxon>
        <taxon>Ketobacteraceae</taxon>
        <taxon>Ketobacter</taxon>
    </lineage>
</organism>
<evidence type="ECO:0000256" key="2">
    <source>
        <dbReference type="ARBA" id="ARBA00005216"/>
    </source>
</evidence>
<keyword evidence="15" id="KW-1185">Reference proteome</keyword>
<dbReference type="GO" id="GO:0004617">
    <property type="term" value="F:phosphoglycerate dehydrogenase activity"/>
    <property type="evidence" value="ECO:0007669"/>
    <property type="project" value="UniProtKB-EC"/>
</dbReference>
<dbReference type="InterPro" id="IPR006140">
    <property type="entry name" value="D-isomer_DH_NAD-bd"/>
</dbReference>
<dbReference type="GO" id="GO:0006564">
    <property type="term" value="P:L-serine biosynthetic process"/>
    <property type="evidence" value="ECO:0007669"/>
    <property type="project" value="UniProtKB-ARBA"/>
</dbReference>
<evidence type="ECO:0000256" key="8">
    <source>
        <dbReference type="ARBA" id="ARBA00023027"/>
    </source>
</evidence>
<dbReference type="InterPro" id="IPR029753">
    <property type="entry name" value="D-isomer_DH_CS"/>
</dbReference>
<evidence type="ECO:0000313" key="14">
    <source>
        <dbReference type="EMBL" id="AUM13352.1"/>
    </source>
</evidence>